<gene>
    <name evidence="2" type="ORF">P4O66_015559</name>
</gene>
<accession>A0AAD8YYF7</accession>
<dbReference type="GO" id="GO:0008168">
    <property type="term" value="F:methyltransferase activity"/>
    <property type="evidence" value="ECO:0007669"/>
    <property type="project" value="InterPro"/>
</dbReference>
<feature type="domain" description="Alkylated DNA repair protein AlkB homologue 8 N-terminal" evidence="1">
    <location>
        <begin position="73"/>
        <end position="93"/>
    </location>
</feature>
<reference evidence="2" key="1">
    <citation type="submission" date="2023-03" db="EMBL/GenBank/DDBJ databases">
        <title>Electrophorus voltai genome.</title>
        <authorList>
            <person name="Bian C."/>
        </authorList>
    </citation>
    <scope>NUCLEOTIDE SEQUENCE</scope>
    <source>
        <strain evidence="2">CB-2022</strain>
        <tissue evidence="2">Muscle</tissue>
    </source>
</reference>
<protein>
    <recommendedName>
        <fullName evidence="1">Alkylated DNA repair protein AlkB homologue 8 N-terminal domain-containing protein</fullName>
    </recommendedName>
</protein>
<dbReference type="Proteomes" id="UP001239994">
    <property type="component" value="Unassembled WGS sequence"/>
</dbReference>
<dbReference type="AlphaFoldDB" id="A0AAD8YYF7"/>
<proteinExistence type="predicted"/>
<dbReference type="InterPro" id="IPR015095">
    <property type="entry name" value="AlkB_hom8_N"/>
</dbReference>
<evidence type="ECO:0000313" key="2">
    <source>
        <dbReference type="EMBL" id="KAK1789658.1"/>
    </source>
</evidence>
<dbReference type="Pfam" id="PF09004">
    <property type="entry name" value="ALKBH8_N"/>
    <property type="match status" value="1"/>
</dbReference>
<evidence type="ECO:0000259" key="1">
    <source>
        <dbReference type="Pfam" id="PF09004"/>
    </source>
</evidence>
<name>A0AAD8YYF7_9TELE</name>
<comment type="caution">
    <text evidence="2">The sequence shown here is derived from an EMBL/GenBank/DDBJ whole genome shotgun (WGS) entry which is preliminary data.</text>
</comment>
<organism evidence="2 3">
    <name type="scientific">Electrophorus voltai</name>
    <dbReference type="NCBI Taxonomy" id="2609070"/>
    <lineage>
        <taxon>Eukaryota</taxon>
        <taxon>Metazoa</taxon>
        <taxon>Chordata</taxon>
        <taxon>Craniata</taxon>
        <taxon>Vertebrata</taxon>
        <taxon>Euteleostomi</taxon>
        <taxon>Actinopterygii</taxon>
        <taxon>Neopterygii</taxon>
        <taxon>Teleostei</taxon>
        <taxon>Ostariophysi</taxon>
        <taxon>Gymnotiformes</taxon>
        <taxon>Gymnotoidei</taxon>
        <taxon>Gymnotidae</taxon>
        <taxon>Electrophorus</taxon>
    </lineage>
</organism>
<evidence type="ECO:0000313" key="3">
    <source>
        <dbReference type="Proteomes" id="UP001239994"/>
    </source>
</evidence>
<keyword evidence="3" id="KW-1185">Reference proteome</keyword>
<dbReference type="GO" id="GO:0016706">
    <property type="term" value="F:2-oxoglutarate-dependent dioxygenase activity"/>
    <property type="evidence" value="ECO:0007669"/>
    <property type="project" value="InterPro"/>
</dbReference>
<feature type="non-terminal residue" evidence="2">
    <location>
        <position position="1"/>
    </location>
</feature>
<dbReference type="EMBL" id="JAROKS010000022">
    <property type="protein sequence ID" value="KAK1789658.1"/>
    <property type="molecule type" value="Genomic_DNA"/>
</dbReference>
<sequence>MHSSNHIIKFADDTTMLGLIRKDSKSAYREEVRELVSWCKVNNLHLNVNKTKEMVVDFRRARRDHSPLTINDLKKAHLPSPILTTFYRGTIESILSSCITTWFGNCTVFDRKTLQRIVRTAEKIIVVTLPSITDIYTTRCICKATSIVEDPRHPSHKLFTFLPSRK</sequence>